<dbReference type="CDD" id="cd04365">
    <property type="entry name" value="IlGF_relaxin_like"/>
    <property type="match status" value="1"/>
</dbReference>
<evidence type="ECO:0000313" key="10">
    <source>
        <dbReference type="Proteomes" id="UP001181693"/>
    </source>
</evidence>
<evidence type="ECO:0000256" key="5">
    <source>
        <dbReference type="ARBA" id="ARBA00022702"/>
    </source>
</evidence>
<dbReference type="InterPro" id="IPR051777">
    <property type="entry name" value="Insulin-like_neuro_ligands"/>
</dbReference>
<evidence type="ECO:0000256" key="4">
    <source>
        <dbReference type="ARBA" id="ARBA00022525"/>
    </source>
</evidence>
<keyword evidence="7" id="KW-0732">Signal</keyword>
<keyword evidence="6" id="KW-1015">Disulfide bond</keyword>
<organism evidence="9 10">
    <name type="scientific">Pyxicephalus adspersus</name>
    <name type="common">African bullfrog</name>
    <dbReference type="NCBI Taxonomy" id="30357"/>
    <lineage>
        <taxon>Eukaryota</taxon>
        <taxon>Metazoa</taxon>
        <taxon>Chordata</taxon>
        <taxon>Craniata</taxon>
        <taxon>Vertebrata</taxon>
        <taxon>Euteleostomi</taxon>
        <taxon>Amphibia</taxon>
        <taxon>Batrachia</taxon>
        <taxon>Anura</taxon>
        <taxon>Neobatrachia</taxon>
        <taxon>Ranoidea</taxon>
        <taxon>Pyxicephalidae</taxon>
        <taxon>Pyxicephalinae</taxon>
        <taxon>Pyxicephalus</taxon>
    </lineage>
</organism>
<comment type="subcellular location">
    <subcellularLocation>
        <location evidence="1">Secreted</location>
    </subcellularLocation>
</comment>
<dbReference type="InterPro" id="IPR016179">
    <property type="entry name" value="Insulin-like"/>
</dbReference>
<proteinExistence type="inferred from homology"/>
<feature type="domain" description="Insulin-like" evidence="8">
    <location>
        <begin position="39"/>
        <end position="202"/>
    </location>
</feature>
<reference evidence="9" key="1">
    <citation type="thesis" date="2020" institute="ProQuest LLC" country="789 East Eisenhower Parkway, Ann Arbor, MI, USA">
        <title>Comparative Genomics and Chromosome Evolution.</title>
        <authorList>
            <person name="Mudd A.B."/>
        </authorList>
    </citation>
    <scope>NUCLEOTIDE SEQUENCE</scope>
    <source>
        <strain evidence="9">1538</strain>
        <tissue evidence="9">Blood</tissue>
    </source>
</reference>
<evidence type="ECO:0000256" key="6">
    <source>
        <dbReference type="ARBA" id="ARBA00023157"/>
    </source>
</evidence>
<name>A0AAV3AJY1_PYXAD</name>
<dbReference type="EMBL" id="DYDO01000003">
    <property type="protein sequence ID" value="DBA28105.1"/>
    <property type="molecule type" value="Genomic_DNA"/>
</dbReference>
<keyword evidence="5" id="KW-0372">Hormone</keyword>
<dbReference type="PANTHER" id="PTHR20968:SF4">
    <property type="entry name" value="RELAXIN 3"/>
    <property type="match status" value="1"/>
</dbReference>
<feature type="signal peptide" evidence="7">
    <location>
        <begin position="1"/>
        <end position="20"/>
    </location>
</feature>
<evidence type="ECO:0000256" key="2">
    <source>
        <dbReference type="ARBA" id="ARBA00009034"/>
    </source>
</evidence>
<dbReference type="PROSITE" id="PS00262">
    <property type="entry name" value="INSULIN"/>
    <property type="match status" value="1"/>
</dbReference>
<dbReference type="GO" id="GO:0005576">
    <property type="term" value="C:extracellular region"/>
    <property type="evidence" value="ECO:0007669"/>
    <property type="project" value="UniProtKB-SubCell"/>
</dbReference>
<gene>
    <name evidence="9" type="ORF">GDO54_008512</name>
</gene>
<protein>
    <recommendedName>
        <fullName evidence="8">Insulin-like domain-containing protein</fullName>
    </recommendedName>
</protein>
<dbReference type="SMART" id="SM00078">
    <property type="entry name" value="IlGF"/>
    <property type="match status" value="1"/>
</dbReference>
<dbReference type="InterPro" id="IPR022353">
    <property type="entry name" value="Insulin_CS"/>
</dbReference>
<evidence type="ECO:0000313" key="9">
    <source>
        <dbReference type="EMBL" id="DBA28105.1"/>
    </source>
</evidence>
<evidence type="ECO:0000259" key="8">
    <source>
        <dbReference type="SMART" id="SM00078"/>
    </source>
</evidence>
<accession>A0AAV3AJY1</accession>
<dbReference type="GO" id="GO:0005179">
    <property type="term" value="F:hormone activity"/>
    <property type="evidence" value="ECO:0007669"/>
    <property type="project" value="UniProtKB-KW"/>
</dbReference>
<evidence type="ECO:0000256" key="7">
    <source>
        <dbReference type="SAM" id="SignalP"/>
    </source>
</evidence>
<dbReference type="InterPro" id="IPR036438">
    <property type="entry name" value="Insulin-like_sf"/>
</dbReference>
<sequence length="202" mass="23012">MALLRGTVLFVAGMLMLVAALPGELRVQRSPVSGTEYGVKLCGREFIRAVIFTCGGSRWKRLPVETPEEEQKQSVILRRDNLQDSTNREVNQLMLQALLENNLEQPHKLDFQLQQQQLLKDPLIAYDDFKDHIPASEDFSEYMHQVGDTDRKSQRESQNSGTLSSKWFPWTTFSRTRREMSIGVAGICCKWGCTKAEISTLC</sequence>
<dbReference type="GO" id="GO:0001664">
    <property type="term" value="F:G protein-coupled receptor binding"/>
    <property type="evidence" value="ECO:0007669"/>
    <property type="project" value="TreeGrafter"/>
</dbReference>
<comment type="caution">
    <text evidence="9">The sequence shown here is derived from an EMBL/GenBank/DDBJ whole genome shotgun (WGS) entry which is preliminary data.</text>
</comment>
<keyword evidence="10" id="KW-1185">Reference proteome</keyword>
<dbReference type="Proteomes" id="UP001181693">
    <property type="component" value="Unassembled WGS sequence"/>
</dbReference>
<evidence type="ECO:0000256" key="1">
    <source>
        <dbReference type="ARBA" id="ARBA00004613"/>
    </source>
</evidence>
<comment type="subunit">
    <text evidence="3">Heterodimer of a B chain and an A chain linked by two disulfide bonds.</text>
</comment>
<feature type="chain" id="PRO_5043573369" description="Insulin-like domain-containing protein" evidence="7">
    <location>
        <begin position="21"/>
        <end position="202"/>
    </location>
</feature>
<comment type="similarity">
    <text evidence="2">Belongs to the insulin family.</text>
</comment>
<evidence type="ECO:0000256" key="3">
    <source>
        <dbReference type="ARBA" id="ARBA00011207"/>
    </source>
</evidence>
<dbReference type="AlphaFoldDB" id="A0AAV3AJY1"/>
<keyword evidence="4" id="KW-0964">Secreted</keyword>
<dbReference type="PANTHER" id="PTHR20968">
    <property type="entry name" value="ILGF DOMAIN-CONTAINING PROTEIN"/>
    <property type="match status" value="1"/>
</dbReference>
<dbReference type="SUPFAM" id="SSF56994">
    <property type="entry name" value="Insulin-like"/>
    <property type="match status" value="1"/>
</dbReference>